<dbReference type="AlphaFoldDB" id="X0PF09"/>
<sequence length="59" mass="6425">MKTQNIFIISDSSGATAQTLAQTTASQFPNIKAEIRRFPFIQTSSILKGILNLALTKQA</sequence>
<evidence type="ECO:0000313" key="5">
    <source>
        <dbReference type="EMBL" id="GAF35362.1"/>
    </source>
</evidence>
<name>X0PF09_9LACO</name>
<dbReference type="GO" id="GO:0005524">
    <property type="term" value="F:ATP binding"/>
    <property type="evidence" value="ECO:0007669"/>
    <property type="project" value="InterPro"/>
</dbReference>
<keyword evidence="3" id="KW-0547">Nucleotide-binding</keyword>
<keyword evidence="1" id="KW-0723">Serine/threonine-protein kinase</keyword>
<keyword evidence="4" id="KW-0418">Kinase</keyword>
<evidence type="ECO:0000256" key="3">
    <source>
        <dbReference type="ARBA" id="ARBA00022741"/>
    </source>
</evidence>
<evidence type="ECO:0000256" key="1">
    <source>
        <dbReference type="ARBA" id="ARBA00022527"/>
    </source>
</evidence>
<dbReference type="Proteomes" id="UP000019488">
    <property type="component" value="Unassembled WGS sequence"/>
</dbReference>
<dbReference type="EMBL" id="BAKI01000002">
    <property type="protein sequence ID" value="GAF35362.1"/>
    <property type="molecule type" value="Genomic_DNA"/>
</dbReference>
<dbReference type="InterPro" id="IPR005177">
    <property type="entry name" value="Kinase-pyrophosphorylase"/>
</dbReference>
<gene>
    <name evidence="5" type="ORF">JCM14108_246</name>
</gene>
<reference evidence="5" key="1">
    <citation type="journal article" date="2014" name="Genome Announc.">
        <title>Draft Genome Sequences of Two Lactobacillus Strains, L. farraginis JCM 14108T and L. composti JCM 14202T, Isolated from Compost of Distilled Shochu Residue.</title>
        <authorList>
            <person name="Yuki M."/>
            <person name="Oshima K."/>
            <person name="Suda W."/>
            <person name="Kitahara M."/>
            <person name="Kitamura K."/>
            <person name="Iida T."/>
            <person name="Hattori M."/>
            <person name="Ohkuma M."/>
        </authorList>
    </citation>
    <scope>NUCLEOTIDE SEQUENCE [LARGE SCALE GENOMIC DNA]</scope>
    <source>
        <strain evidence="5">JCM 14108</strain>
    </source>
</reference>
<evidence type="ECO:0000256" key="2">
    <source>
        <dbReference type="ARBA" id="ARBA00022679"/>
    </source>
</evidence>
<proteinExistence type="predicted"/>
<dbReference type="Pfam" id="PF03618">
    <property type="entry name" value="Kinase-PPPase"/>
    <property type="match status" value="1"/>
</dbReference>
<dbReference type="GO" id="GO:0004674">
    <property type="term" value="F:protein serine/threonine kinase activity"/>
    <property type="evidence" value="ECO:0007669"/>
    <property type="project" value="UniProtKB-KW"/>
</dbReference>
<evidence type="ECO:0000313" key="6">
    <source>
        <dbReference type="Proteomes" id="UP000019488"/>
    </source>
</evidence>
<evidence type="ECO:0000256" key="4">
    <source>
        <dbReference type="ARBA" id="ARBA00022777"/>
    </source>
</evidence>
<protein>
    <submittedName>
        <fullName evidence="5">ATP/GTP-binding protein</fullName>
    </submittedName>
</protein>
<comment type="caution">
    <text evidence="5">The sequence shown here is derived from an EMBL/GenBank/DDBJ whole genome shotgun (WGS) entry which is preliminary data.</text>
</comment>
<accession>X0PF09</accession>
<organism evidence="5 6">
    <name type="scientific">Lentilactobacillus farraginis DSM 18382 = JCM 14108</name>
    <dbReference type="NCBI Taxonomy" id="1423743"/>
    <lineage>
        <taxon>Bacteria</taxon>
        <taxon>Bacillati</taxon>
        <taxon>Bacillota</taxon>
        <taxon>Bacilli</taxon>
        <taxon>Lactobacillales</taxon>
        <taxon>Lactobacillaceae</taxon>
        <taxon>Lentilactobacillus</taxon>
    </lineage>
</organism>
<keyword evidence="2" id="KW-0808">Transferase</keyword>